<comment type="caution">
    <text evidence="2">The sequence shown here is derived from an EMBL/GenBank/DDBJ whole genome shotgun (WGS) entry which is preliminary data.</text>
</comment>
<sequence>MELIADTKMAEMSNHTLVDPIEAEKLSMDSLQEKIEAFLSPENIFQDAYLASKITKDLSLPIKELLFHPTLQKWEISASTLETIAKNSSHFEYQADDSIENGSICLRINRKRNTLIFRHLPDSLVEAELHALLLSSLMLKTDDAIVCIRNMPSNTWFVEFSDETNIYELMTWLRSQTLEDVPIDVGIKSNHLVARLLYLHDHYHPTKELLSSFTRPMRRDWSPSSYSTQPTSHSNSDSASLPPHTKFSPSTETSQSLKSTPVSASQCYPSPGQEAWQSPTLPLPGHELPFYPLKDSYPEGYASFSCSMIPSVHHPFFQVCRDIPPTYAYTGGCPYISPRGYSEKGRPPYPFGPSEAAPVESYYFSPYNRRDWEGIAPPSMHLWPPYSIGYPFFYVPARHASPYPPPMPFGGHFSRGKNKRHPSRCSIPKAPPQPANPSSVVPQQEVKTMPMKDASETLIDFETAILASTVTQGGPLLMDSSRGKDGTACWMAKEAINSLKRGEPMAMADAPHGIKSLQEFPSLATAVTMSSLQKRSNPRRG</sequence>
<evidence type="ECO:0000313" key="3">
    <source>
        <dbReference type="Proteomes" id="UP000823046"/>
    </source>
</evidence>
<gene>
    <name evidence="2" type="ORF">IE077_003823</name>
</gene>
<feature type="compositionally biased region" description="Polar residues" evidence="1">
    <location>
        <begin position="247"/>
        <end position="268"/>
    </location>
</feature>
<keyword evidence="3" id="KW-1185">Reference proteome</keyword>
<name>A0ABQ7J7E4_9APIC</name>
<proteinExistence type="predicted"/>
<feature type="compositionally biased region" description="Polar residues" evidence="1">
    <location>
        <begin position="222"/>
        <end position="239"/>
    </location>
</feature>
<reference evidence="2 3" key="1">
    <citation type="journal article" date="2020" name="bioRxiv">
        <title>Metabolic contributions of an alphaproteobacterial endosymbiont in the apicomplexan Cardiosporidium cionae.</title>
        <authorList>
            <person name="Hunter E.S."/>
            <person name="Paight C.J."/>
            <person name="Lane C.E."/>
        </authorList>
    </citation>
    <scope>NUCLEOTIDE SEQUENCE [LARGE SCALE GENOMIC DNA]</scope>
    <source>
        <strain evidence="2">ESH_2018</strain>
    </source>
</reference>
<organism evidence="2 3">
    <name type="scientific">Cardiosporidium cionae</name>
    <dbReference type="NCBI Taxonomy" id="476202"/>
    <lineage>
        <taxon>Eukaryota</taxon>
        <taxon>Sar</taxon>
        <taxon>Alveolata</taxon>
        <taxon>Apicomplexa</taxon>
        <taxon>Aconoidasida</taxon>
        <taxon>Nephromycida</taxon>
        <taxon>Cardiosporidium</taxon>
    </lineage>
</organism>
<evidence type="ECO:0000313" key="2">
    <source>
        <dbReference type="EMBL" id="KAF8819900.1"/>
    </source>
</evidence>
<protein>
    <submittedName>
        <fullName evidence="2">Uncharacterized protein</fullName>
    </submittedName>
</protein>
<feature type="region of interest" description="Disordered" evidence="1">
    <location>
        <begin position="413"/>
        <end position="440"/>
    </location>
</feature>
<feature type="region of interest" description="Disordered" evidence="1">
    <location>
        <begin position="221"/>
        <end position="279"/>
    </location>
</feature>
<feature type="compositionally biased region" description="Basic residues" evidence="1">
    <location>
        <begin position="414"/>
        <end position="423"/>
    </location>
</feature>
<evidence type="ECO:0000256" key="1">
    <source>
        <dbReference type="SAM" id="MobiDB-lite"/>
    </source>
</evidence>
<accession>A0ABQ7J7E4</accession>
<dbReference type="EMBL" id="JADAQX010000559">
    <property type="protein sequence ID" value="KAF8819900.1"/>
    <property type="molecule type" value="Genomic_DNA"/>
</dbReference>
<dbReference type="Proteomes" id="UP000823046">
    <property type="component" value="Unassembled WGS sequence"/>
</dbReference>